<dbReference type="Gene3D" id="3.40.1350.10">
    <property type="match status" value="1"/>
</dbReference>
<reference evidence="1 2" key="1">
    <citation type="journal article" date="2019" name="Int. J. Syst. Evol. Microbiol.">
        <title>The Global Catalogue of Microorganisms (GCM) 10K type strain sequencing project: providing services to taxonomists for standard genome sequencing and annotation.</title>
        <authorList>
            <consortium name="The Broad Institute Genomics Platform"/>
            <consortium name="The Broad Institute Genome Sequencing Center for Infectious Disease"/>
            <person name="Wu L."/>
            <person name="Ma J."/>
        </authorList>
    </citation>
    <scope>NUCLEOTIDE SEQUENCE [LARGE SCALE GENOMIC DNA]</scope>
    <source>
        <strain evidence="1 2">JCM 16014</strain>
    </source>
</reference>
<dbReference type="InterPro" id="IPR011856">
    <property type="entry name" value="tRNA_endonuc-like_dom_sf"/>
</dbReference>
<gene>
    <name evidence="1" type="ORF">GCM10009839_78060</name>
</gene>
<keyword evidence="2" id="KW-1185">Reference proteome</keyword>
<sequence length="353" mass="38750">MYDEMLLTVDGPDATPVIRTSLPELDFHERAHLQEWLQGNPEIFGPGVRIVTSEFDRWQTATGEAVADRLDLLAITPDGKLVVAELKRDAAPHTVHMQAINYAAMVSRLTPTDIAELYADTETRAGRPLDVSAALDILTTQFLLSAETIRRPRIVLVASDFPASVTASVVWLAEQGVNLWLIRFRSYRLADGRVVVSFSRTFPIPDVEEFTIGRRVENAAVTEDDPGAPWDEPALRRLAAMANPATVALMDLCSADDPGEVGVQEVAMQAGITVGAVRGQLAGLTMKIRNPNNGFAQREWAHCVHWINGGIARYYVEPEIARMWRSIRQEDVAGSVHESSSVEDALLGDSPEG</sequence>
<comment type="caution">
    <text evidence="1">The sequence shown here is derived from an EMBL/GenBank/DDBJ whole genome shotgun (WGS) entry which is preliminary data.</text>
</comment>
<evidence type="ECO:0000313" key="1">
    <source>
        <dbReference type="EMBL" id="GAA2057122.1"/>
    </source>
</evidence>
<dbReference type="EMBL" id="BAAAQN010000066">
    <property type="protein sequence ID" value="GAA2057122.1"/>
    <property type="molecule type" value="Genomic_DNA"/>
</dbReference>
<proteinExistence type="predicted"/>
<evidence type="ECO:0000313" key="2">
    <source>
        <dbReference type="Proteomes" id="UP001500751"/>
    </source>
</evidence>
<accession>A0ABN2VBA8</accession>
<evidence type="ECO:0008006" key="3">
    <source>
        <dbReference type="Google" id="ProtNLM"/>
    </source>
</evidence>
<name>A0ABN2VBA8_9ACTN</name>
<dbReference type="RefSeq" id="WP_344670762.1">
    <property type="nucleotide sequence ID" value="NZ_BAAAQN010000066.1"/>
</dbReference>
<protein>
    <recommendedName>
        <fullName evidence="3">DNA-binding protein</fullName>
    </recommendedName>
</protein>
<organism evidence="1 2">
    <name type="scientific">Catenulispora yoronensis</name>
    <dbReference type="NCBI Taxonomy" id="450799"/>
    <lineage>
        <taxon>Bacteria</taxon>
        <taxon>Bacillati</taxon>
        <taxon>Actinomycetota</taxon>
        <taxon>Actinomycetes</taxon>
        <taxon>Catenulisporales</taxon>
        <taxon>Catenulisporaceae</taxon>
        <taxon>Catenulispora</taxon>
    </lineage>
</organism>
<dbReference type="Proteomes" id="UP001500751">
    <property type="component" value="Unassembled WGS sequence"/>
</dbReference>